<feature type="compositionally biased region" description="Low complexity" evidence="1">
    <location>
        <begin position="52"/>
        <end position="69"/>
    </location>
</feature>
<keyword evidence="3" id="KW-1185">Reference proteome</keyword>
<evidence type="ECO:0000256" key="1">
    <source>
        <dbReference type="SAM" id="MobiDB-lite"/>
    </source>
</evidence>
<reference evidence="2 3" key="1">
    <citation type="journal article" date="2019" name="Sci. Rep.">
        <title>A high-quality genome of Eragrostis curvula grass provides insights into Poaceae evolution and supports new strategies to enhance forage quality.</title>
        <authorList>
            <person name="Carballo J."/>
            <person name="Santos B.A.C.M."/>
            <person name="Zappacosta D."/>
            <person name="Garbus I."/>
            <person name="Selva J.P."/>
            <person name="Gallo C.A."/>
            <person name="Diaz A."/>
            <person name="Albertini E."/>
            <person name="Caccamo M."/>
            <person name="Echenique V."/>
        </authorList>
    </citation>
    <scope>NUCLEOTIDE SEQUENCE [LARGE SCALE GENOMIC DNA]</scope>
    <source>
        <strain evidence="3">cv. Victoria</strain>
        <tissue evidence="2">Leaf</tissue>
    </source>
</reference>
<accession>A0A5J9T0U1</accession>
<gene>
    <name evidence="2" type="ORF">EJB05_47992</name>
</gene>
<sequence length="103" mass="11496">MTLLALVLRPLAARSLHRGRRRRPLSAAAMASRSQQEEAAAAACGEHPLCAPRRSTPSSSRRSRTWSPPGKGGRHRWRRTSEEAILGRRYRRRPCSGSKQGLQ</sequence>
<evidence type="ECO:0000313" key="2">
    <source>
        <dbReference type="EMBL" id="TVU04854.1"/>
    </source>
</evidence>
<evidence type="ECO:0000313" key="3">
    <source>
        <dbReference type="Proteomes" id="UP000324897"/>
    </source>
</evidence>
<dbReference type="EMBL" id="RWGY01000051">
    <property type="protein sequence ID" value="TVU04854.1"/>
    <property type="molecule type" value="Genomic_DNA"/>
</dbReference>
<organism evidence="2 3">
    <name type="scientific">Eragrostis curvula</name>
    <name type="common">weeping love grass</name>
    <dbReference type="NCBI Taxonomy" id="38414"/>
    <lineage>
        <taxon>Eukaryota</taxon>
        <taxon>Viridiplantae</taxon>
        <taxon>Streptophyta</taxon>
        <taxon>Embryophyta</taxon>
        <taxon>Tracheophyta</taxon>
        <taxon>Spermatophyta</taxon>
        <taxon>Magnoliopsida</taxon>
        <taxon>Liliopsida</taxon>
        <taxon>Poales</taxon>
        <taxon>Poaceae</taxon>
        <taxon>PACMAD clade</taxon>
        <taxon>Chloridoideae</taxon>
        <taxon>Eragrostideae</taxon>
        <taxon>Eragrostidinae</taxon>
        <taxon>Eragrostis</taxon>
    </lineage>
</organism>
<dbReference type="Gramene" id="TVU04854">
    <property type="protein sequence ID" value="TVU04854"/>
    <property type="gene ID" value="EJB05_47992"/>
</dbReference>
<dbReference type="Proteomes" id="UP000324897">
    <property type="component" value="Unassembled WGS sequence"/>
</dbReference>
<feature type="compositionally biased region" description="Low complexity" evidence="1">
    <location>
        <begin position="25"/>
        <end position="43"/>
    </location>
</feature>
<comment type="caution">
    <text evidence="2">The sequence shown here is derived from an EMBL/GenBank/DDBJ whole genome shotgun (WGS) entry which is preliminary data.</text>
</comment>
<proteinExistence type="predicted"/>
<protein>
    <submittedName>
        <fullName evidence="2">Uncharacterized protein</fullName>
    </submittedName>
</protein>
<feature type="region of interest" description="Disordered" evidence="1">
    <location>
        <begin position="17"/>
        <end position="83"/>
    </location>
</feature>
<name>A0A5J9T0U1_9POAL</name>
<dbReference type="AlphaFoldDB" id="A0A5J9T0U1"/>